<evidence type="ECO:0000256" key="1">
    <source>
        <dbReference type="ARBA" id="ARBA00004502"/>
    </source>
</evidence>
<dbReference type="InterPro" id="IPR029058">
    <property type="entry name" value="AB_hydrolase_fold"/>
</dbReference>
<dbReference type="InterPro" id="IPR019363">
    <property type="entry name" value="LDAH"/>
</dbReference>
<comment type="similarity">
    <text evidence="2">Belongs to the AB hydrolase superfamily. LDAH family.</text>
</comment>
<dbReference type="OrthoDB" id="448051at2759"/>
<organism evidence="5 6">
    <name type="scientific">Penicillium steckii</name>
    <dbReference type="NCBI Taxonomy" id="303698"/>
    <lineage>
        <taxon>Eukaryota</taxon>
        <taxon>Fungi</taxon>
        <taxon>Dikarya</taxon>
        <taxon>Ascomycota</taxon>
        <taxon>Pezizomycotina</taxon>
        <taxon>Eurotiomycetes</taxon>
        <taxon>Eurotiomycetidae</taxon>
        <taxon>Eurotiales</taxon>
        <taxon>Aspergillaceae</taxon>
        <taxon>Penicillium</taxon>
    </lineage>
</organism>
<evidence type="ECO:0008006" key="7">
    <source>
        <dbReference type="Google" id="ProtNLM"/>
    </source>
</evidence>
<evidence type="ECO:0000256" key="3">
    <source>
        <dbReference type="ARBA" id="ARBA00022677"/>
    </source>
</evidence>
<protein>
    <recommendedName>
        <fullName evidence="7">Lipid droplet-associated hydrolase</fullName>
    </recommendedName>
</protein>
<name>A0A1V6TB49_9EURO</name>
<evidence type="ECO:0000256" key="2">
    <source>
        <dbReference type="ARBA" id="ARBA00008300"/>
    </source>
</evidence>
<evidence type="ECO:0000313" key="5">
    <source>
        <dbReference type="EMBL" id="OQE23537.1"/>
    </source>
</evidence>
<dbReference type="SUPFAM" id="SSF53474">
    <property type="entry name" value="alpha/beta-Hydrolases"/>
    <property type="match status" value="1"/>
</dbReference>
<dbReference type="PANTHER" id="PTHR13390">
    <property type="entry name" value="LIPASE"/>
    <property type="match status" value="1"/>
</dbReference>
<dbReference type="GO" id="GO:0072330">
    <property type="term" value="P:monocarboxylic acid biosynthetic process"/>
    <property type="evidence" value="ECO:0007669"/>
    <property type="project" value="UniProtKB-ARBA"/>
</dbReference>
<dbReference type="GO" id="GO:0005811">
    <property type="term" value="C:lipid droplet"/>
    <property type="evidence" value="ECO:0007669"/>
    <property type="project" value="UniProtKB-SubCell"/>
</dbReference>
<dbReference type="Proteomes" id="UP000191285">
    <property type="component" value="Unassembled WGS sequence"/>
</dbReference>
<dbReference type="EMBL" id="MLKD01000008">
    <property type="protein sequence ID" value="OQE23537.1"/>
    <property type="molecule type" value="Genomic_DNA"/>
</dbReference>
<reference evidence="6" key="1">
    <citation type="journal article" date="2017" name="Nat. Microbiol.">
        <title>Global analysis of biosynthetic gene clusters reveals vast potential of secondary metabolite production in Penicillium species.</title>
        <authorList>
            <person name="Nielsen J.C."/>
            <person name="Grijseels S."/>
            <person name="Prigent S."/>
            <person name="Ji B."/>
            <person name="Dainat J."/>
            <person name="Nielsen K.F."/>
            <person name="Frisvad J.C."/>
            <person name="Workman M."/>
            <person name="Nielsen J."/>
        </authorList>
    </citation>
    <scope>NUCLEOTIDE SEQUENCE [LARGE SCALE GENOMIC DNA]</scope>
    <source>
        <strain evidence="6">IBT 24891</strain>
    </source>
</reference>
<proteinExistence type="inferred from homology"/>
<sequence>MESQITKNVFCTYTGDNEDVDTTVFFISGNPGLISYYHPFLSLLARHLADNGEIAGQEIPSFRIYGCSLGGFEVAEPSVAGSTSKPDTKDNTGDGNSLYDLEEQICFVQGKLNEVMRSVSSSTEKKQKVILIGHSVGTYMAMEILRRHREATAESSQSDVKVRGLPDFDITGGIMLFPTVMDIAASPSGQKLTTLLAIMPQLALIVSLFARILTFILPDSVLKAVIRTVMRNPPPHALDTTFTFLKSSGGVRQALHMAADEMRSITTDKWTDDVWGVASTKDPVAELFFYFGRNDHWIAEKTRDEIIALKGRKDGLGPKMFVCEDGLPHAFCLKHNEIMAQKVSGMIKEIALNKME</sequence>
<accession>A0A1V6TB49</accession>
<keyword evidence="3" id="KW-0551">Lipid droplet</keyword>
<evidence type="ECO:0000313" key="6">
    <source>
        <dbReference type="Proteomes" id="UP000191285"/>
    </source>
</evidence>
<dbReference type="GO" id="GO:0019915">
    <property type="term" value="P:lipid storage"/>
    <property type="evidence" value="ECO:0007669"/>
    <property type="project" value="InterPro"/>
</dbReference>
<dbReference type="Gene3D" id="3.40.50.1820">
    <property type="entry name" value="alpha/beta hydrolase"/>
    <property type="match status" value="1"/>
</dbReference>
<dbReference type="AlphaFoldDB" id="A0A1V6TB49"/>
<dbReference type="GO" id="GO:0016298">
    <property type="term" value="F:lipase activity"/>
    <property type="evidence" value="ECO:0007669"/>
    <property type="project" value="InterPro"/>
</dbReference>
<comment type="subcellular location">
    <subcellularLocation>
        <location evidence="1">Lipid droplet</location>
    </subcellularLocation>
</comment>
<keyword evidence="6" id="KW-1185">Reference proteome</keyword>
<dbReference type="PANTHER" id="PTHR13390:SF0">
    <property type="entry name" value="LIPID DROPLET-ASSOCIATED HYDROLASE"/>
    <property type="match status" value="1"/>
</dbReference>
<comment type="caution">
    <text evidence="5">The sequence shown here is derived from an EMBL/GenBank/DDBJ whole genome shotgun (WGS) entry which is preliminary data.</text>
</comment>
<gene>
    <name evidence="5" type="ORF">PENSTE_c008G04676</name>
</gene>
<evidence type="ECO:0000256" key="4">
    <source>
        <dbReference type="ARBA" id="ARBA00022801"/>
    </source>
</evidence>
<keyword evidence="4" id="KW-0378">Hydrolase</keyword>
<dbReference type="Pfam" id="PF10230">
    <property type="entry name" value="LIDHydrolase"/>
    <property type="match status" value="1"/>
</dbReference>
<dbReference type="GO" id="GO:0017000">
    <property type="term" value="P:antibiotic biosynthetic process"/>
    <property type="evidence" value="ECO:0007669"/>
    <property type="project" value="UniProtKB-ARBA"/>
</dbReference>